<dbReference type="OrthoDB" id="278212at2759"/>
<gene>
    <name evidence="1" type="ORF">HGUI_02913</name>
</gene>
<dbReference type="VEuPathDB" id="FungiDB:HGUI_02913"/>
<proteinExistence type="predicted"/>
<dbReference type="GO" id="GO:0042256">
    <property type="term" value="P:cytosolic ribosome assembly"/>
    <property type="evidence" value="ECO:0007669"/>
    <property type="project" value="TreeGrafter"/>
</dbReference>
<evidence type="ECO:0000313" key="1">
    <source>
        <dbReference type="EMBL" id="SGZ40713.1"/>
    </source>
</evidence>
<dbReference type="EMBL" id="FQNF01000061">
    <property type="protein sequence ID" value="SGZ40713.1"/>
    <property type="molecule type" value="Genomic_DNA"/>
</dbReference>
<dbReference type="SUPFAM" id="SSF54529">
    <property type="entry name" value="Mitochondrial glycoprotein MAM33-like"/>
    <property type="match status" value="1"/>
</dbReference>
<sequence length="261" mass="29449">MSLRIFARNTFSTVKSNSRNLRLAAKPFTIQTAKSFSSSSIRLNADKESSHLVEVLTNEIQGELEQPEATVIPDRFADYKGFKIVNNDINSVNLHLKKSGENEDIHIFVDVDDLINNAEINDVEEGQEEAAAEEDEIFDEFEDLSKPPVNFAIINKTKNTVLNFGINIDSEGGFSVQSISPFADPAAFLSEKPEEVFKKEATYAGPQFSNLDENLQLALLQYLNAKGLDADMIEYIEDISTHLENQKYINWLDTLQKFFKQ</sequence>
<dbReference type="Proteomes" id="UP000183365">
    <property type="component" value="Unassembled WGS sequence"/>
</dbReference>
<protein>
    <recommendedName>
        <fullName evidence="3">Mitochondrial acidic protein MAM33</fullName>
    </recommendedName>
</protein>
<name>A0A1L0CQG3_9ASCO</name>
<dbReference type="GO" id="GO:0005759">
    <property type="term" value="C:mitochondrial matrix"/>
    <property type="evidence" value="ECO:0007669"/>
    <property type="project" value="InterPro"/>
</dbReference>
<evidence type="ECO:0008006" key="3">
    <source>
        <dbReference type="Google" id="ProtNLM"/>
    </source>
</evidence>
<dbReference type="AlphaFoldDB" id="A0A1L0CQG3"/>
<dbReference type="PANTHER" id="PTHR10826:SF1">
    <property type="entry name" value="COMPLEMENT COMPONENT 1 Q SUBCOMPONENT-BINDING PROTEIN, MITOCHONDRIAL"/>
    <property type="match status" value="1"/>
</dbReference>
<reference evidence="2" key="1">
    <citation type="submission" date="2016-11" db="EMBL/GenBank/DDBJ databases">
        <authorList>
            <person name="Guldener U."/>
        </authorList>
    </citation>
    <scope>NUCLEOTIDE SEQUENCE [LARGE SCALE GENOMIC DNA]</scope>
</reference>
<dbReference type="Gene3D" id="3.10.280.10">
    <property type="entry name" value="Mitochondrial glycoprotein"/>
    <property type="match status" value="1"/>
</dbReference>
<evidence type="ECO:0000313" key="2">
    <source>
        <dbReference type="Proteomes" id="UP000183365"/>
    </source>
</evidence>
<organism evidence="1 2">
    <name type="scientific">Hanseniaspora guilliermondii</name>
    <dbReference type="NCBI Taxonomy" id="56406"/>
    <lineage>
        <taxon>Eukaryota</taxon>
        <taxon>Fungi</taxon>
        <taxon>Dikarya</taxon>
        <taxon>Ascomycota</taxon>
        <taxon>Saccharomycotina</taxon>
        <taxon>Saccharomycetes</taxon>
        <taxon>Saccharomycodales</taxon>
        <taxon>Saccharomycodaceae</taxon>
        <taxon>Hanseniaspora</taxon>
    </lineage>
</organism>
<dbReference type="InterPro" id="IPR003428">
    <property type="entry name" value="MAM33"/>
</dbReference>
<dbReference type="Pfam" id="PF02330">
    <property type="entry name" value="MAM33"/>
    <property type="match status" value="1"/>
</dbReference>
<dbReference type="PANTHER" id="PTHR10826">
    <property type="entry name" value="COMPLEMENT COMPONENT 1"/>
    <property type="match status" value="1"/>
</dbReference>
<keyword evidence="2" id="KW-1185">Reference proteome</keyword>
<accession>A0A1L0CQG3</accession>
<dbReference type="InterPro" id="IPR036561">
    <property type="entry name" value="MAM33_sf"/>
</dbReference>